<name>A0A977KBD3_9CREN</name>
<evidence type="ECO:0000259" key="2">
    <source>
        <dbReference type="Pfam" id="PF00440"/>
    </source>
</evidence>
<dbReference type="KEGG" id="ipc:IPA_06135"/>
<proteinExistence type="predicted"/>
<dbReference type="Gene3D" id="1.10.357.10">
    <property type="entry name" value="Tetracycline Repressor, domain 2"/>
    <property type="match status" value="1"/>
</dbReference>
<keyword evidence="4" id="KW-1185">Reference proteome</keyword>
<dbReference type="EMBL" id="CP006868">
    <property type="protein sequence ID" value="UXD22549.1"/>
    <property type="molecule type" value="Genomic_DNA"/>
</dbReference>
<dbReference type="Proteomes" id="UP001063698">
    <property type="component" value="Chromosome"/>
</dbReference>
<dbReference type="PANTHER" id="PTHR30328">
    <property type="entry name" value="TRANSCRIPTIONAL REPRESSOR"/>
    <property type="match status" value="1"/>
</dbReference>
<gene>
    <name evidence="3" type="ORF">IPA_06135</name>
</gene>
<dbReference type="PANTHER" id="PTHR30328:SF54">
    <property type="entry name" value="HTH-TYPE TRANSCRIPTIONAL REPRESSOR SCO4008"/>
    <property type="match status" value="1"/>
</dbReference>
<dbReference type="Pfam" id="PF00440">
    <property type="entry name" value="TetR_N"/>
    <property type="match status" value="1"/>
</dbReference>
<sequence>MPEGKATRENILNAAKKVFADMGFSKASVEIIAREANVSKSLVFWYFKNKRELIQEVVKEILPKRIIMECLDKDLKGEELLRCVIRNYINLLSDEVNKKLALHLIDMSITDEEYKKLYDEFCEEGLAKLAEKLFCKEPGELEMAAMRGLHGMLICNIIRGQTSEDILTTLALNLLKPLGLCS</sequence>
<keyword evidence="1" id="KW-0238">DNA-binding</keyword>
<evidence type="ECO:0000313" key="3">
    <source>
        <dbReference type="EMBL" id="UXD22549.1"/>
    </source>
</evidence>
<dbReference type="SUPFAM" id="SSF46689">
    <property type="entry name" value="Homeodomain-like"/>
    <property type="match status" value="1"/>
</dbReference>
<organism evidence="3 4">
    <name type="scientific">Ignicoccus pacificus DSM 13166</name>
    <dbReference type="NCBI Taxonomy" id="940294"/>
    <lineage>
        <taxon>Archaea</taxon>
        <taxon>Thermoproteota</taxon>
        <taxon>Thermoprotei</taxon>
        <taxon>Desulfurococcales</taxon>
        <taxon>Desulfurococcaceae</taxon>
        <taxon>Ignicoccus</taxon>
    </lineage>
</organism>
<dbReference type="PRINTS" id="PR00455">
    <property type="entry name" value="HTHTETR"/>
</dbReference>
<dbReference type="InterPro" id="IPR009057">
    <property type="entry name" value="Homeodomain-like_sf"/>
</dbReference>
<accession>A0A977KBD3</accession>
<evidence type="ECO:0000313" key="4">
    <source>
        <dbReference type="Proteomes" id="UP001063698"/>
    </source>
</evidence>
<evidence type="ECO:0000256" key="1">
    <source>
        <dbReference type="ARBA" id="ARBA00023125"/>
    </source>
</evidence>
<dbReference type="GO" id="GO:0003677">
    <property type="term" value="F:DNA binding"/>
    <property type="evidence" value="ECO:0007669"/>
    <property type="project" value="UniProtKB-KW"/>
</dbReference>
<dbReference type="InterPro" id="IPR001647">
    <property type="entry name" value="HTH_TetR"/>
</dbReference>
<dbReference type="InterPro" id="IPR050109">
    <property type="entry name" value="HTH-type_TetR-like_transc_reg"/>
</dbReference>
<dbReference type="AlphaFoldDB" id="A0A977KBD3"/>
<feature type="domain" description="HTH tetR-type" evidence="2">
    <location>
        <begin position="11"/>
        <end position="57"/>
    </location>
</feature>
<reference evidence="3" key="1">
    <citation type="submission" date="2013-11" db="EMBL/GenBank/DDBJ databases">
        <title>Comparative genomics of Ignicoccus.</title>
        <authorList>
            <person name="Podar M."/>
        </authorList>
    </citation>
    <scope>NUCLEOTIDE SEQUENCE</scope>
    <source>
        <strain evidence="3">DSM 13166</strain>
    </source>
</reference>
<protein>
    <recommendedName>
        <fullName evidence="2">HTH tetR-type domain-containing protein</fullName>
    </recommendedName>
</protein>